<reference evidence="3" key="1">
    <citation type="journal article" date="2019" name="Int. J. Syst. Evol. Microbiol.">
        <title>The Global Catalogue of Microorganisms (GCM) 10K type strain sequencing project: providing services to taxonomists for standard genome sequencing and annotation.</title>
        <authorList>
            <consortium name="The Broad Institute Genomics Platform"/>
            <consortium name="The Broad Institute Genome Sequencing Center for Infectious Disease"/>
            <person name="Wu L."/>
            <person name="Ma J."/>
        </authorList>
    </citation>
    <scope>NUCLEOTIDE SEQUENCE [LARGE SCALE GENOMIC DNA]</scope>
    <source>
        <strain evidence="3">CGMCC 1.10759</strain>
    </source>
</reference>
<proteinExistence type="predicted"/>
<evidence type="ECO:0000313" key="2">
    <source>
        <dbReference type="EMBL" id="MFC4311690.1"/>
    </source>
</evidence>
<comment type="caution">
    <text evidence="2">The sequence shown here is derived from an EMBL/GenBank/DDBJ whole genome shotgun (WGS) entry which is preliminary data.</text>
</comment>
<organism evidence="2 3">
    <name type="scientific">Steroidobacter flavus</name>
    <dbReference type="NCBI Taxonomy" id="1842136"/>
    <lineage>
        <taxon>Bacteria</taxon>
        <taxon>Pseudomonadati</taxon>
        <taxon>Pseudomonadota</taxon>
        <taxon>Gammaproteobacteria</taxon>
        <taxon>Steroidobacterales</taxon>
        <taxon>Steroidobacteraceae</taxon>
        <taxon>Steroidobacter</taxon>
    </lineage>
</organism>
<feature type="region of interest" description="Disordered" evidence="1">
    <location>
        <begin position="1"/>
        <end position="25"/>
    </location>
</feature>
<evidence type="ECO:0000313" key="3">
    <source>
        <dbReference type="Proteomes" id="UP001595904"/>
    </source>
</evidence>
<evidence type="ECO:0008006" key="4">
    <source>
        <dbReference type="Google" id="ProtNLM"/>
    </source>
</evidence>
<dbReference type="EMBL" id="JBHSDU010000010">
    <property type="protein sequence ID" value="MFC4311690.1"/>
    <property type="molecule type" value="Genomic_DNA"/>
</dbReference>
<keyword evidence="3" id="KW-1185">Reference proteome</keyword>
<feature type="region of interest" description="Disordered" evidence="1">
    <location>
        <begin position="202"/>
        <end position="236"/>
    </location>
</feature>
<feature type="compositionally biased region" description="Basic and acidic residues" evidence="1">
    <location>
        <begin position="1"/>
        <end position="22"/>
    </location>
</feature>
<sequence length="236" mass="27155">MDDRAGSVDRDRRKDADRDRALPTRAQRRLVGDQALIVGRLQRHGVAPYQFRRDQELSYYVDLIVVGQKKRLWGKDLKRALEQAQTKPSVGDVVGVQLVSRREFNVTDQVRDADGRVISRTTREAHRNEWKIEKVQYFSYRARAARLARDAQRERARAIAEHPELKSTFLTLRAAQALAEARLPDAADRERFVKLVEEAIRESSLAGEPVRAPRVRERAPQNAASTRARKRDDPVR</sequence>
<protein>
    <recommendedName>
        <fullName evidence="4">Large polyvalent protein-associated domain-containing protein</fullName>
    </recommendedName>
</protein>
<dbReference type="RefSeq" id="WP_380600450.1">
    <property type="nucleotide sequence ID" value="NZ_JBHSDU010000010.1"/>
</dbReference>
<dbReference type="Proteomes" id="UP001595904">
    <property type="component" value="Unassembled WGS sequence"/>
</dbReference>
<name>A0ABV8SWY0_9GAMM</name>
<gene>
    <name evidence="2" type="ORF">ACFPN2_21570</name>
</gene>
<accession>A0ABV8SWY0</accession>
<evidence type="ECO:0000256" key="1">
    <source>
        <dbReference type="SAM" id="MobiDB-lite"/>
    </source>
</evidence>